<evidence type="ECO:0000313" key="1">
    <source>
        <dbReference type="EMBL" id="XPM63394.1"/>
    </source>
</evidence>
<sequence>MNPALKARLPELYQDASQIPAYAIDRVAEATGASMVVNHPNVRMLNPLRAATRGEVAAIIYQGLVYEKRASRNLLNVYCQTPQLEPPVQLVNVSHRREFRGVWVTSVWNVD</sequence>
<evidence type="ECO:0000313" key="2">
    <source>
        <dbReference type="Proteomes" id="UP000095472"/>
    </source>
</evidence>
<dbReference type="Proteomes" id="UP000095472">
    <property type="component" value="Chromosome"/>
</dbReference>
<proteinExistence type="predicted"/>
<protein>
    <submittedName>
        <fullName evidence="1">Uncharacterized protein</fullName>
    </submittedName>
</protein>
<gene>
    <name evidence="1" type="ORF">BH720_029400</name>
</gene>
<name>A0ACD5GRY7_9CYAN</name>
<organism evidence="1 2">
    <name type="scientific">Desertifilum tharense IPPAS B-1220</name>
    <dbReference type="NCBI Taxonomy" id="1781255"/>
    <lineage>
        <taxon>Bacteria</taxon>
        <taxon>Bacillati</taxon>
        <taxon>Cyanobacteriota</taxon>
        <taxon>Cyanophyceae</taxon>
        <taxon>Desertifilales</taxon>
        <taxon>Desertifilaceae</taxon>
        <taxon>Desertifilum</taxon>
    </lineage>
</organism>
<keyword evidence="2" id="KW-1185">Reference proteome</keyword>
<reference evidence="1 2" key="1">
    <citation type="journal article" date="2016" name="Genome Announc.">
        <title>Draft Genome Sequence of the Thermotolerant Cyanobacterium Desertifilum sp. IPPAS B-1220.</title>
        <authorList>
            <person name="Mironov K.S."/>
            <person name="Sinetova M.A."/>
            <person name="Bolatkhan K."/>
            <person name="Zayadan B.K."/>
            <person name="Ustinova V.V."/>
            <person name="Kupriyanova E.V."/>
            <person name="Skrypnik A.N."/>
            <person name="Gogoleva N.E."/>
            <person name="Gogolev Y.V."/>
            <person name="Los D.A."/>
        </authorList>
    </citation>
    <scope>NUCLEOTIDE SEQUENCE [LARGE SCALE GENOMIC DNA]</scope>
    <source>
        <strain evidence="1 2">IPPAS B-1220</strain>
    </source>
</reference>
<accession>A0ACD5GRY7</accession>
<dbReference type="EMBL" id="CP182909">
    <property type="protein sequence ID" value="XPM63394.1"/>
    <property type="molecule type" value="Genomic_DNA"/>
</dbReference>